<feature type="compositionally biased region" description="Polar residues" evidence="1">
    <location>
        <begin position="206"/>
        <end position="219"/>
    </location>
</feature>
<gene>
    <name evidence="3" type="ORF">M422DRAFT_34705</name>
</gene>
<organism evidence="3 4">
    <name type="scientific">Sphaerobolus stellatus (strain SS14)</name>
    <dbReference type="NCBI Taxonomy" id="990650"/>
    <lineage>
        <taxon>Eukaryota</taxon>
        <taxon>Fungi</taxon>
        <taxon>Dikarya</taxon>
        <taxon>Basidiomycota</taxon>
        <taxon>Agaricomycotina</taxon>
        <taxon>Agaricomycetes</taxon>
        <taxon>Phallomycetidae</taxon>
        <taxon>Geastrales</taxon>
        <taxon>Sphaerobolaceae</taxon>
        <taxon>Sphaerobolus</taxon>
    </lineage>
</organism>
<feature type="transmembrane region" description="Helical" evidence="2">
    <location>
        <begin position="12"/>
        <end position="31"/>
    </location>
</feature>
<evidence type="ECO:0000313" key="4">
    <source>
        <dbReference type="Proteomes" id="UP000054279"/>
    </source>
</evidence>
<dbReference type="AlphaFoldDB" id="A0A0C9VCP7"/>
<feature type="region of interest" description="Disordered" evidence="1">
    <location>
        <begin position="189"/>
        <end position="222"/>
    </location>
</feature>
<evidence type="ECO:0000256" key="2">
    <source>
        <dbReference type="SAM" id="Phobius"/>
    </source>
</evidence>
<protein>
    <submittedName>
        <fullName evidence="3">Uncharacterized protein</fullName>
    </submittedName>
</protein>
<sequence length="233" mass="25816">MVPSTNLELAGNATNLLFEGSIVVMTIYHAWNSRRLGDNSHSDIARNTSFVDALVQQGVVWILIIFVWTLEGAITRKLLRPSIVGVDSPLEEAIAIIFLCRFQLTLDAENETSSPATEANSTTQPKACNFNWDRLRSMLHRLEASIIEEFGDRPHPRLLPPRPRRTTTRKVSNDLEMGPVDLRRASSITRPENTLYGNDNFLAPPGSSSNGRLNPQSPSGGRAIRWADATLAV</sequence>
<reference evidence="3 4" key="1">
    <citation type="submission" date="2014-06" db="EMBL/GenBank/DDBJ databases">
        <title>Evolutionary Origins and Diversification of the Mycorrhizal Mutualists.</title>
        <authorList>
            <consortium name="DOE Joint Genome Institute"/>
            <consortium name="Mycorrhizal Genomics Consortium"/>
            <person name="Kohler A."/>
            <person name="Kuo A."/>
            <person name="Nagy L.G."/>
            <person name="Floudas D."/>
            <person name="Copeland A."/>
            <person name="Barry K.W."/>
            <person name="Cichocki N."/>
            <person name="Veneault-Fourrey C."/>
            <person name="LaButti K."/>
            <person name="Lindquist E.A."/>
            <person name="Lipzen A."/>
            <person name="Lundell T."/>
            <person name="Morin E."/>
            <person name="Murat C."/>
            <person name="Riley R."/>
            <person name="Ohm R."/>
            <person name="Sun H."/>
            <person name="Tunlid A."/>
            <person name="Henrissat B."/>
            <person name="Grigoriev I.V."/>
            <person name="Hibbett D.S."/>
            <person name="Martin F."/>
        </authorList>
    </citation>
    <scope>NUCLEOTIDE SEQUENCE [LARGE SCALE GENOMIC DNA]</scope>
    <source>
        <strain evidence="3 4">SS14</strain>
    </source>
</reference>
<dbReference type="EMBL" id="KN837190">
    <property type="protein sequence ID" value="KIJ35295.1"/>
    <property type="molecule type" value="Genomic_DNA"/>
</dbReference>
<name>A0A0C9VCP7_SPHS4</name>
<keyword evidence="2" id="KW-0472">Membrane</keyword>
<accession>A0A0C9VCP7</accession>
<proteinExistence type="predicted"/>
<evidence type="ECO:0000256" key="1">
    <source>
        <dbReference type="SAM" id="MobiDB-lite"/>
    </source>
</evidence>
<dbReference type="Proteomes" id="UP000054279">
    <property type="component" value="Unassembled WGS sequence"/>
</dbReference>
<keyword evidence="2" id="KW-0812">Transmembrane</keyword>
<feature type="transmembrane region" description="Helical" evidence="2">
    <location>
        <begin position="51"/>
        <end position="70"/>
    </location>
</feature>
<evidence type="ECO:0000313" key="3">
    <source>
        <dbReference type="EMBL" id="KIJ35295.1"/>
    </source>
</evidence>
<keyword evidence="2" id="KW-1133">Transmembrane helix</keyword>
<dbReference type="HOGENOM" id="CLU_1190530_0_0_1"/>
<keyword evidence="4" id="KW-1185">Reference proteome</keyword>